<dbReference type="AlphaFoldDB" id="A0A0R1H1L1"/>
<dbReference type="InterPro" id="IPR003425">
    <property type="entry name" value="CCB3/YggT"/>
</dbReference>
<keyword evidence="4" id="KW-1185">Reference proteome</keyword>
<dbReference type="PANTHER" id="PTHR33219">
    <property type="entry name" value="YLMG HOMOLOG PROTEIN 2, CHLOROPLASTIC"/>
    <property type="match status" value="1"/>
</dbReference>
<protein>
    <recommendedName>
        <fullName evidence="5">YggT family protein</fullName>
    </recommendedName>
</protein>
<evidence type="ECO:0000256" key="2">
    <source>
        <dbReference type="SAM" id="Phobius"/>
    </source>
</evidence>
<proteinExistence type="inferred from homology"/>
<evidence type="ECO:0008006" key="5">
    <source>
        <dbReference type="Google" id="ProtNLM"/>
    </source>
</evidence>
<gene>
    <name evidence="3" type="ORF">FC07_GL000481</name>
</gene>
<reference evidence="3 4" key="1">
    <citation type="journal article" date="2015" name="Genome Announc.">
        <title>Expanding the biotechnology potential of lactobacilli through comparative genomics of 213 strains and associated genera.</title>
        <authorList>
            <person name="Sun Z."/>
            <person name="Harris H.M."/>
            <person name="McCann A."/>
            <person name="Guo C."/>
            <person name="Argimon S."/>
            <person name="Zhang W."/>
            <person name="Yang X."/>
            <person name="Jeffery I.B."/>
            <person name="Cooney J.C."/>
            <person name="Kagawa T.F."/>
            <person name="Liu W."/>
            <person name="Song Y."/>
            <person name="Salvetti E."/>
            <person name="Wrobel A."/>
            <person name="Rasinkangas P."/>
            <person name="Parkhill J."/>
            <person name="Rea M.C."/>
            <person name="O'Sullivan O."/>
            <person name="Ritari J."/>
            <person name="Douillard F.P."/>
            <person name="Paul Ross R."/>
            <person name="Yang R."/>
            <person name="Briner A.E."/>
            <person name="Felis G.E."/>
            <person name="de Vos W.M."/>
            <person name="Barrangou R."/>
            <person name="Klaenhammer T.R."/>
            <person name="Caufield P.W."/>
            <person name="Cui Y."/>
            <person name="Zhang H."/>
            <person name="O'Toole P.W."/>
        </authorList>
    </citation>
    <scope>NUCLEOTIDE SEQUENCE [LARGE SCALE GENOMIC DNA]</scope>
    <source>
        <strain evidence="3 4">DSM 20003</strain>
    </source>
</reference>
<dbReference type="PANTHER" id="PTHR33219:SF14">
    <property type="entry name" value="PROTEIN COFACTOR ASSEMBLY OF COMPLEX C SUBUNIT B CCB3, CHLOROPLASTIC-RELATED"/>
    <property type="match status" value="1"/>
</dbReference>
<feature type="transmembrane region" description="Helical" evidence="2">
    <location>
        <begin position="45"/>
        <end position="70"/>
    </location>
</feature>
<keyword evidence="2" id="KW-1133">Transmembrane helix</keyword>
<keyword evidence="2" id="KW-0812">Transmembrane</keyword>
<dbReference type="PATRIC" id="fig|1423726.3.peg.495"/>
<dbReference type="STRING" id="1423726.FC07_GL000481"/>
<organism evidence="3 4">
    <name type="scientific">Loigolactobacillus bifermentans DSM 20003</name>
    <dbReference type="NCBI Taxonomy" id="1423726"/>
    <lineage>
        <taxon>Bacteria</taxon>
        <taxon>Bacillati</taxon>
        <taxon>Bacillota</taxon>
        <taxon>Bacilli</taxon>
        <taxon>Lactobacillales</taxon>
        <taxon>Lactobacillaceae</taxon>
        <taxon>Loigolactobacillus</taxon>
    </lineage>
</organism>
<evidence type="ECO:0000313" key="3">
    <source>
        <dbReference type="EMBL" id="KRK40470.1"/>
    </source>
</evidence>
<accession>A0A0R1H1L1</accession>
<dbReference type="EMBL" id="AZDA01000013">
    <property type="protein sequence ID" value="KRK40470.1"/>
    <property type="molecule type" value="Genomic_DNA"/>
</dbReference>
<keyword evidence="2" id="KW-0472">Membrane</keyword>
<sequence>MVLNWLIKAYIVLLMVFVLMSWFPGAYQTKLGEILGRICAPFLNVFYRIVPAFGGISFAPWVAMIVLWLVQRGLYVLASFLLRLTGQ</sequence>
<name>A0A0R1H1L1_9LACO</name>
<comment type="similarity">
    <text evidence="1">Belongs to the YggT family.</text>
</comment>
<evidence type="ECO:0000313" key="4">
    <source>
        <dbReference type="Proteomes" id="UP000051461"/>
    </source>
</evidence>
<evidence type="ECO:0000256" key="1">
    <source>
        <dbReference type="ARBA" id="ARBA00010894"/>
    </source>
</evidence>
<feature type="transmembrane region" description="Helical" evidence="2">
    <location>
        <begin position="7"/>
        <end position="25"/>
    </location>
</feature>
<dbReference type="Proteomes" id="UP000051461">
    <property type="component" value="Unassembled WGS sequence"/>
</dbReference>
<dbReference type="OrthoDB" id="47652at2"/>
<dbReference type="Pfam" id="PF02325">
    <property type="entry name" value="CCB3_YggT"/>
    <property type="match status" value="1"/>
</dbReference>
<comment type="caution">
    <text evidence="3">The sequence shown here is derived from an EMBL/GenBank/DDBJ whole genome shotgun (WGS) entry which is preliminary data.</text>
</comment>
<dbReference type="GO" id="GO:0016020">
    <property type="term" value="C:membrane"/>
    <property type="evidence" value="ECO:0007669"/>
    <property type="project" value="InterPro"/>
</dbReference>